<gene>
    <name evidence="1" type="ORF">XA3_00840</name>
</gene>
<dbReference type="Proteomes" id="UP001321861">
    <property type="component" value="Chromosome"/>
</dbReference>
<accession>A0AAU9D292</accession>
<organism evidence="1 2">
    <name type="scientific">Xylocopilactobacillus apicola</name>
    <dbReference type="NCBI Taxonomy" id="2932184"/>
    <lineage>
        <taxon>Bacteria</taxon>
        <taxon>Bacillati</taxon>
        <taxon>Bacillota</taxon>
        <taxon>Bacilli</taxon>
        <taxon>Lactobacillales</taxon>
        <taxon>Lactobacillaceae</taxon>
        <taxon>Xylocopilactobacillus</taxon>
    </lineage>
</organism>
<dbReference type="KEGG" id="xap:XA3_00840"/>
<name>A0AAU9D292_9LACO</name>
<proteinExistence type="predicted"/>
<sequence length="110" mass="13768">MKYVYSDDRRKDQYWKECEKEHSPFIELRRTSSEYINVFYDVTNYQIDLDEISNNIKRFYTAYVEFFMIDPSVYKELYDQYYFFNLVVKIEHSEFLAEKLYDYLFSQLNK</sequence>
<protein>
    <submittedName>
        <fullName evidence="1">Uncharacterized protein</fullName>
    </submittedName>
</protein>
<reference evidence="1 2" key="1">
    <citation type="journal article" date="2023" name="Microbiol. Spectr.">
        <title>Symbiosis of Carpenter Bees with Uncharacterized Lactic Acid Bacteria Showing NAD Auxotrophy.</title>
        <authorList>
            <person name="Kawasaki S."/>
            <person name="Ozawa K."/>
            <person name="Mori T."/>
            <person name="Yamamoto A."/>
            <person name="Ito M."/>
            <person name="Ohkuma M."/>
            <person name="Sakamoto M."/>
            <person name="Matsutani M."/>
        </authorList>
    </citation>
    <scope>NUCLEOTIDE SEQUENCE [LARGE SCALE GENOMIC DNA]</scope>
    <source>
        <strain evidence="1 2">XA3</strain>
    </source>
</reference>
<dbReference type="EMBL" id="AP026802">
    <property type="protein sequence ID" value="BDR57643.1"/>
    <property type="molecule type" value="Genomic_DNA"/>
</dbReference>
<keyword evidence="2" id="KW-1185">Reference proteome</keyword>
<dbReference type="RefSeq" id="WP_317635596.1">
    <property type="nucleotide sequence ID" value="NZ_AP026802.1"/>
</dbReference>
<evidence type="ECO:0000313" key="2">
    <source>
        <dbReference type="Proteomes" id="UP001321861"/>
    </source>
</evidence>
<evidence type="ECO:0000313" key="1">
    <source>
        <dbReference type="EMBL" id="BDR57643.1"/>
    </source>
</evidence>
<dbReference type="AlphaFoldDB" id="A0AAU9D292"/>